<dbReference type="EnsemblPlants" id="OB10G14710.1">
    <property type="protein sequence ID" value="OB10G14710.1"/>
    <property type="gene ID" value="OB10G14710"/>
</dbReference>
<evidence type="ECO:0000313" key="2">
    <source>
        <dbReference type="EnsemblPlants" id="OB10G14710.1"/>
    </source>
</evidence>
<organism evidence="2">
    <name type="scientific">Oryza brachyantha</name>
    <name type="common">malo sina</name>
    <dbReference type="NCBI Taxonomy" id="4533"/>
    <lineage>
        <taxon>Eukaryota</taxon>
        <taxon>Viridiplantae</taxon>
        <taxon>Streptophyta</taxon>
        <taxon>Embryophyta</taxon>
        <taxon>Tracheophyta</taxon>
        <taxon>Spermatophyta</taxon>
        <taxon>Magnoliopsida</taxon>
        <taxon>Liliopsida</taxon>
        <taxon>Poales</taxon>
        <taxon>Poaceae</taxon>
        <taxon>BOP clade</taxon>
        <taxon>Oryzoideae</taxon>
        <taxon>Oryzeae</taxon>
        <taxon>Oryzinae</taxon>
        <taxon>Oryza</taxon>
    </lineage>
</organism>
<dbReference type="Proteomes" id="UP000006038">
    <property type="component" value="Chromosome 10"/>
</dbReference>
<feature type="compositionally biased region" description="Basic and acidic residues" evidence="1">
    <location>
        <begin position="60"/>
        <end position="69"/>
    </location>
</feature>
<proteinExistence type="predicted"/>
<feature type="compositionally biased region" description="Gly residues" evidence="1">
    <location>
        <begin position="91"/>
        <end position="107"/>
    </location>
</feature>
<dbReference type="Gramene" id="OB10G14710.1">
    <property type="protein sequence ID" value="OB10G14710.1"/>
    <property type="gene ID" value="OB10G14710"/>
</dbReference>
<accession>J3N1S3</accession>
<sequence>MKKERGAGACFVDGQCTCSQAWRPFSWALYEFDDGVGRSIASTHQRDLFFLSCFHAKSTEDDSGARHGEAGGAVGDGGARRGTEAAVSGGNMAGGMGMEVLAGGGRSSGARQVPGAQPV</sequence>
<feature type="region of interest" description="Disordered" evidence="1">
    <location>
        <begin position="60"/>
        <end position="119"/>
    </location>
</feature>
<dbReference type="HOGENOM" id="CLU_2065094_0_0_1"/>
<reference evidence="2" key="1">
    <citation type="journal article" date="2013" name="Nat. Commun.">
        <title>Whole-genome sequencing of Oryza brachyantha reveals mechanisms underlying Oryza genome evolution.</title>
        <authorList>
            <person name="Chen J."/>
            <person name="Huang Q."/>
            <person name="Gao D."/>
            <person name="Wang J."/>
            <person name="Lang Y."/>
            <person name="Liu T."/>
            <person name="Li B."/>
            <person name="Bai Z."/>
            <person name="Luis Goicoechea J."/>
            <person name="Liang C."/>
            <person name="Chen C."/>
            <person name="Zhang W."/>
            <person name="Sun S."/>
            <person name="Liao Y."/>
            <person name="Zhang X."/>
            <person name="Yang L."/>
            <person name="Song C."/>
            <person name="Wang M."/>
            <person name="Shi J."/>
            <person name="Liu G."/>
            <person name="Liu J."/>
            <person name="Zhou H."/>
            <person name="Zhou W."/>
            <person name="Yu Q."/>
            <person name="An N."/>
            <person name="Chen Y."/>
            <person name="Cai Q."/>
            <person name="Wang B."/>
            <person name="Liu B."/>
            <person name="Min J."/>
            <person name="Huang Y."/>
            <person name="Wu H."/>
            <person name="Li Z."/>
            <person name="Zhang Y."/>
            <person name="Yin Y."/>
            <person name="Song W."/>
            <person name="Jiang J."/>
            <person name="Jackson S.A."/>
            <person name="Wing R.A."/>
            <person name="Wang J."/>
            <person name="Chen M."/>
        </authorList>
    </citation>
    <scope>NUCLEOTIDE SEQUENCE [LARGE SCALE GENOMIC DNA]</scope>
    <source>
        <strain evidence="2">cv. IRGC 101232</strain>
    </source>
</reference>
<evidence type="ECO:0000256" key="1">
    <source>
        <dbReference type="SAM" id="MobiDB-lite"/>
    </source>
</evidence>
<reference evidence="2" key="2">
    <citation type="submission" date="2013-04" db="UniProtKB">
        <authorList>
            <consortium name="EnsemblPlants"/>
        </authorList>
    </citation>
    <scope>IDENTIFICATION</scope>
</reference>
<dbReference type="AlphaFoldDB" id="J3N1S3"/>
<keyword evidence="3" id="KW-1185">Reference proteome</keyword>
<protein>
    <submittedName>
        <fullName evidence="2">Uncharacterized protein</fullName>
    </submittedName>
</protein>
<evidence type="ECO:0000313" key="3">
    <source>
        <dbReference type="Proteomes" id="UP000006038"/>
    </source>
</evidence>
<name>J3N1S3_ORYBR</name>